<reference evidence="1 2" key="1">
    <citation type="submission" date="2024-08" db="EMBL/GenBank/DDBJ databases">
        <title>Two novel Cytobacillus novel species.</title>
        <authorList>
            <person name="Liu G."/>
        </authorList>
    </citation>
    <scope>NUCLEOTIDE SEQUENCE [LARGE SCALE GENOMIC DNA]</scope>
    <source>
        <strain evidence="1 2">FJAT-54145</strain>
    </source>
</reference>
<accession>A0ABW6KGC2</accession>
<dbReference type="EMBL" id="JBIACK010000011">
    <property type="protein sequence ID" value="MFE8702774.1"/>
    <property type="molecule type" value="Genomic_DNA"/>
</dbReference>
<dbReference type="Proteomes" id="UP001601059">
    <property type="component" value="Unassembled WGS sequence"/>
</dbReference>
<dbReference type="RefSeq" id="WP_389362733.1">
    <property type="nucleotide sequence ID" value="NZ_JBIACK010000011.1"/>
</dbReference>
<sequence>MKIKAIAITILMLPIILPFSARGMTIEELPSHQTSKQWSVTIHEADKNGPNIRYSKMEPYHTYSMVIKNIGKNTPYVRVQAFRNELNSRTMFGLFAPVEPVQLQKRGKSFQFANFPVKDQATQIEIVITWKVKGSKKELKETFSF</sequence>
<evidence type="ECO:0000313" key="1">
    <source>
        <dbReference type="EMBL" id="MFE8702774.1"/>
    </source>
</evidence>
<gene>
    <name evidence="1" type="ORF">ACFYKX_19405</name>
</gene>
<evidence type="ECO:0000313" key="2">
    <source>
        <dbReference type="Proteomes" id="UP001601059"/>
    </source>
</evidence>
<proteinExistence type="predicted"/>
<name>A0ABW6KGC2_9BACI</name>
<keyword evidence="2" id="KW-1185">Reference proteome</keyword>
<protein>
    <recommendedName>
        <fullName evidence="3">DUF916 domain-containing protein</fullName>
    </recommendedName>
</protein>
<organism evidence="1 2">
    <name type="scientific">Cytobacillus spartinae</name>
    <dbReference type="NCBI Taxonomy" id="3299023"/>
    <lineage>
        <taxon>Bacteria</taxon>
        <taxon>Bacillati</taxon>
        <taxon>Bacillota</taxon>
        <taxon>Bacilli</taxon>
        <taxon>Bacillales</taxon>
        <taxon>Bacillaceae</taxon>
        <taxon>Cytobacillus</taxon>
    </lineage>
</organism>
<comment type="caution">
    <text evidence="1">The sequence shown here is derived from an EMBL/GenBank/DDBJ whole genome shotgun (WGS) entry which is preliminary data.</text>
</comment>
<evidence type="ECO:0008006" key="3">
    <source>
        <dbReference type="Google" id="ProtNLM"/>
    </source>
</evidence>